<evidence type="ECO:0000313" key="1">
    <source>
        <dbReference type="EMBL" id="KAF1016218.1"/>
    </source>
</evidence>
<gene>
    <name evidence="1" type="ORF">GAK31_01707</name>
</gene>
<protein>
    <submittedName>
        <fullName evidence="1">Uncharacterized protein</fullName>
    </submittedName>
</protein>
<reference evidence="2" key="1">
    <citation type="journal article" date="2020" name="MBio">
        <title>Horizontal gene transfer to a defensive symbiont with a reduced genome amongst a multipartite beetle microbiome.</title>
        <authorList>
            <person name="Waterworth S.C."/>
            <person name="Florez L.V."/>
            <person name="Rees E.R."/>
            <person name="Hertweck C."/>
            <person name="Kaltenpoth M."/>
            <person name="Kwan J.C."/>
        </authorList>
    </citation>
    <scope>NUCLEOTIDE SEQUENCE [LARGE SCALE GENOMIC DNA]</scope>
</reference>
<evidence type="ECO:0000313" key="2">
    <source>
        <dbReference type="Proteomes" id="UP000487117"/>
    </source>
</evidence>
<dbReference type="EMBL" id="WNDS01000002">
    <property type="protein sequence ID" value="KAF1016218.1"/>
    <property type="molecule type" value="Genomic_DNA"/>
</dbReference>
<name>A0A7V8FI17_STEMA</name>
<organism evidence="1 2">
    <name type="scientific">Stenotrophomonas maltophilia</name>
    <name type="common">Pseudomonas maltophilia</name>
    <name type="synonym">Xanthomonas maltophilia</name>
    <dbReference type="NCBI Taxonomy" id="40324"/>
    <lineage>
        <taxon>Bacteria</taxon>
        <taxon>Pseudomonadati</taxon>
        <taxon>Pseudomonadota</taxon>
        <taxon>Gammaproteobacteria</taxon>
        <taxon>Lysobacterales</taxon>
        <taxon>Lysobacteraceae</taxon>
        <taxon>Stenotrophomonas</taxon>
        <taxon>Stenotrophomonas maltophilia group</taxon>
    </lineage>
</organism>
<sequence>MSTNVRQIREFRAVRDAVACTDLSPAPLFRRLNAEQRRGSRGLAVVNNALQLRRQFQDEFTNQPGPEAA</sequence>
<dbReference type="Proteomes" id="UP000487117">
    <property type="component" value="Unassembled WGS sequence"/>
</dbReference>
<comment type="caution">
    <text evidence="1">The sequence shown here is derived from an EMBL/GenBank/DDBJ whole genome shotgun (WGS) entry which is preliminary data.</text>
</comment>
<proteinExistence type="predicted"/>
<dbReference type="AlphaFoldDB" id="A0A7V8FI17"/>
<accession>A0A7V8FI17</accession>